<dbReference type="EMBL" id="JACGCI010000039">
    <property type="protein sequence ID" value="KAF6753399.1"/>
    <property type="molecule type" value="Genomic_DNA"/>
</dbReference>
<sequence length="162" mass="18617">MHPTQADFWVEALLNAAERRSIPHLMRLEKEWPTDISFGRRALIILLEIFKAEAHNLRRFESRVYDHEMKSTVKLVIAPLAGLDGVFRMMHSDAEGLMAQTFFPVIRLYLREYLAWLRFFVANPKMSAVGDAVNTGLQASNRLADLMKGGGRYRLLAIPMDR</sequence>
<name>A0A8H6HUF2_9AGAR</name>
<comment type="caution">
    <text evidence="1">The sequence shown here is derived from an EMBL/GenBank/DDBJ whole genome shotgun (WGS) entry which is preliminary data.</text>
</comment>
<protein>
    <submittedName>
        <fullName evidence="1">Uncharacterized protein</fullName>
    </submittedName>
</protein>
<keyword evidence="2" id="KW-1185">Reference proteome</keyword>
<gene>
    <name evidence="1" type="ORF">DFP72DRAFT_406076</name>
</gene>
<organism evidence="1 2">
    <name type="scientific">Ephemerocybe angulata</name>
    <dbReference type="NCBI Taxonomy" id="980116"/>
    <lineage>
        <taxon>Eukaryota</taxon>
        <taxon>Fungi</taxon>
        <taxon>Dikarya</taxon>
        <taxon>Basidiomycota</taxon>
        <taxon>Agaricomycotina</taxon>
        <taxon>Agaricomycetes</taxon>
        <taxon>Agaricomycetidae</taxon>
        <taxon>Agaricales</taxon>
        <taxon>Agaricineae</taxon>
        <taxon>Psathyrellaceae</taxon>
        <taxon>Ephemerocybe</taxon>
    </lineage>
</organism>
<dbReference type="AlphaFoldDB" id="A0A8H6HUF2"/>
<accession>A0A8H6HUF2</accession>
<proteinExistence type="predicted"/>
<dbReference type="Proteomes" id="UP000521943">
    <property type="component" value="Unassembled WGS sequence"/>
</dbReference>
<reference evidence="1 2" key="1">
    <citation type="submission" date="2020-07" db="EMBL/GenBank/DDBJ databases">
        <title>Comparative genomics of pyrophilous fungi reveals a link between fire events and developmental genes.</title>
        <authorList>
            <consortium name="DOE Joint Genome Institute"/>
            <person name="Steindorff A.S."/>
            <person name="Carver A."/>
            <person name="Calhoun S."/>
            <person name="Stillman K."/>
            <person name="Liu H."/>
            <person name="Lipzen A."/>
            <person name="Pangilinan J."/>
            <person name="Labutti K."/>
            <person name="Bruns T.D."/>
            <person name="Grigoriev I.V."/>
        </authorList>
    </citation>
    <scope>NUCLEOTIDE SEQUENCE [LARGE SCALE GENOMIC DNA]</scope>
    <source>
        <strain evidence="1 2">CBS 144469</strain>
    </source>
</reference>
<evidence type="ECO:0000313" key="1">
    <source>
        <dbReference type="EMBL" id="KAF6753399.1"/>
    </source>
</evidence>
<evidence type="ECO:0000313" key="2">
    <source>
        <dbReference type="Proteomes" id="UP000521943"/>
    </source>
</evidence>